<dbReference type="AlphaFoldDB" id="A0AAV1UEN8"/>
<dbReference type="EMBL" id="CAKLBY020000188">
    <property type="protein sequence ID" value="CAK7932103.1"/>
    <property type="molecule type" value="Genomic_DNA"/>
</dbReference>
<evidence type="ECO:0000313" key="5">
    <source>
        <dbReference type="EMBL" id="CAK7932103.1"/>
    </source>
</evidence>
<organism evidence="5 6">
    <name type="scientific">Peronospora matthiolae</name>
    <dbReference type="NCBI Taxonomy" id="2874970"/>
    <lineage>
        <taxon>Eukaryota</taxon>
        <taxon>Sar</taxon>
        <taxon>Stramenopiles</taxon>
        <taxon>Oomycota</taxon>
        <taxon>Peronosporomycetes</taxon>
        <taxon>Peronosporales</taxon>
        <taxon>Peronosporaceae</taxon>
        <taxon>Peronospora</taxon>
    </lineage>
</organism>
<dbReference type="GO" id="GO:0012505">
    <property type="term" value="C:endomembrane system"/>
    <property type="evidence" value="ECO:0007669"/>
    <property type="project" value="UniProtKB-SubCell"/>
</dbReference>
<dbReference type="PANTHER" id="PTHR24223">
    <property type="entry name" value="ATP-BINDING CASSETTE SUB-FAMILY C"/>
    <property type="match status" value="1"/>
</dbReference>
<dbReference type="GO" id="GO:0016020">
    <property type="term" value="C:membrane"/>
    <property type="evidence" value="ECO:0007669"/>
    <property type="project" value="TreeGrafter"/>
</dbReference>
<evidence type="ECO:0000256" key="3">
    <source>
        <dbReference type="ARBA" id="ARBA00022741"/>
    </source>
</evidence>
<evidence type="ECO:0000313" key="6">
    <source>
        <dbReference type="Proteomes" id="UP001162060"/>
    </source>
</evidence>
<comment type="caution">
    <text evidence="5">The sequence shown here is derived from an EMBL/GenBank/DDBJ whole genome shotgun (WGS) entry which is preliminary data.</text>
</comment>
<dbReference type="Gene3D" id="3.40.50.300">
    <property type="entry name" value="P-loop containing nucleotide triphosphate hydrolases"/>
    <property type="match status" value="1"/>
</dbReference>
<proteinExistence type="predicted"/>
<dbReference type="Proteomes" id="UP001162060">
    <property type="component" value="Unassembled WGS sequence"/>
</dbReference>
<keyword evidence="2" id="KW-0677">Repeat</keyword>
<reference evidence="5" key="1">
    <citation type="submission" date="2024-01" db="EMBL/GenBank/DDBJ databases">
        <authorList>
            <person name="Webb A."/>
        </authorList>
    </citation>
    <scope>NUCLEOTIDE SEQUENCE</scope>
    <source>
        <strain evidence="5">Pm1</strain>
    </source>
</reference>
<dbReference type="GO" id="GO:0042626">
    <property type="term" value="F:ATPase-coupled transmembrane transporter activity"/>
    <property type="evidence" value="ECO:0007669"/>
    <property type="project" value="TreeGrafter"/>
</dbReference>
<evidence type="ECO:0000256" key="2">
    <source>
        <dbReference type="ARBA" id="ARBA00022737"/>
    </source>
</evidence>
<evidence type="ECO:0008006" key="7">
    <source>
        <dbReference type="Google" id="ProtNLM"/>
    </source>
</evidence>
<protein>
    <recommendedName>
        <fullName evidence="7">ABC transporter</fullName>
    </recommendedName>
</protein>
<keyword evidence="3" id="KW-0547">Nucleotide-binding</keyword>
<dbReference type="InterPro" id="IPR027417">
    <property type="entry name" value="P-loop_NTPase"/>
</dbReference>
<dbReference type="SUPFAM" id="SSF52540">
    <property type="entry name" value="P-loop containing nucleoside triphosphate hydrolases"/>
    <property type="match status" value="1"/>
</dbReference>
<evidence type="ECO:0000256" key="1">
    <source>
        <dbReference type="ARBA" id="ARBA00004127"/>
    </source>
</evidence>
<comment type="subcellular location">
    <subcellularLocation>
        <location evidence="1">Endomembrane system</location>
        <topology evidence="1">Multi-pass membrane protein</topology>
    </subcellularLocation>
</comment>
<evidence type="ECO:0000256" key="4">
    <source>
        <dbReference type="ARBA" id="ARBA00022840"/>
    </source>
</evidence>
<keyword evidence="4" id="KW-0067">ATP-binding</keyword>
<name>A0AAV1UEN8_9STRA</name>
<dbReference type="GO" id="GO:0005524">
    <property type="term" value="F:ATP binding"/>
    <property type="evidence" value="ECO:0007669"/>
    <property type="project" value="UniProtKB-KW"/>
</dbReference>
<sequence>MDEATAFIDNATEKKLQQMNNEDFREASVMIIAHRLGTVLASDRVMVLSDGRVVEFDSPQNFVNNQAYFMSLSRQKDTWTDCLNSR</sequence>
<dbReference type="PANTHER" id="PTHR24223:SF443">
    <property type="entry name" value="MULTIDRUG-RESISTANCE LIKE PROTEIN 1, ISOFORM I"/>
    <property type="match status" value="1"/>
</dbReference>
<gene>
    <name evidence="5" type="ORF">PM001_LOCUS17253</name>
</gene>
<dbReference type="InterPro" id="IPR050173">
    <property type="entry name" value="ABC_transporter_C-like"/>
</dbReference>
<accession>A0AAV1UEN8</accession>